<feature type="transmembrane region" description="Helical" evidence="4">
    <location>
        <begin position="21"/>
        <end position="41"/>
    </location>
</feature>
<evidence type="ECO:0000256" key="3">
    <source>
        <dbReference type="ARBA" id="ARBA00034247"/>
    </source>
</evidence>
<dbReference type="Gene3D" id="3.30.70.270">
    <property type="match status" value="1"/>
</dbReference>
<keyword evidence="4" id="KW-0472">Membrane</keyword>
<gene>
    <name evidence="6" type="ORF">BTO08_18225</name>
</gene>
<feature type="transmembrane region" description="Helical" evidence="4">
    <location>
        <begin position="112"/>
        <end position="130"/>
    </location>
</feature>
<dbReference type="EC" id="2.7.7.65" evidence="2"/>
<organism evidence="6 7">
    <name type="scientific">Photobacterium angustum</name>
    <dbReference type="NCBI Taxonomy" id="661"/>
    <lineage>
        <taxon>Bacteria</taxon>
        <taxon>Pseudomonadati</taxon>
        <taxon>Pseudomonadota</taxon>
        <taxon>Gammaproteobacteria</taxon>
        <taxon>Vibrionales</taxon>
        <taxon>Vibrionaceae</taxon>
        <taxon>Photobacterium</taxon>
    </lineage>
</organism>
<evidence type="ECO:0000313" key="7">
    <source>
        <dbReference type="Proteomes" id="UP000238730"/>
    </source>
</evidence>
<dbReference type="NCBIfam" id="TIGR00254">
    <property type="entry name" value="GGDEF"/>
    <property type="match status" value="1"/>
</dbReference>
<comment type="cofactor">
    <cofactor evidence="1">
        <name>Mg(2+)</name>
        <dbReference type="ChEBI" id="CHEBI:18420"/>
    </cofactor>
</comment>
<dbReference type="GO" id="GO:1902201">
    <property type="term" value="P:negative regulation of bacterial-type flagellum-dependent cell motility"/>
    <property type="evidence" value="ECO:0007669"/>
    <property type="project" value="TreeGrafter"/>
</dbReference>
<evidence type="ECO:0000256" key="4">
    <source>
        <dbReference type="SAM" id="Phobius"/>
    </source>
</evidence>
<dbReference type="OrthoDB" id="9812260at2"/>
<evidence type="ECO:0000313" key="6">
    <source>
        <dbReference type="EMBL" id="PQJ62182.1"/>
    </source>
</evidence>
<keyword evidence="4" id="KW-0812">Transmembrane</keyword>
<feature type="transmembrane region" description="Helical" evidence="4">
    <location>
        <begin position="135"/>
        <end position="152"/>
    </location>
</feature>
<dbReference type="AlphaFoldDB" id="A0A2S7VKA6"/>
<comment type="catalytic activity">
    <reaction evidence="3">
        <text>2 GTP = 3',3'-c-di-GMP + 2 diphosphate</text>
        <dbReference type="Rhea" id="RHEA:24898"/>
        <dbReference type="ChEBI" id="CHEBI:33019"/>
        <dbReference type="ChEBI" id="CHEBI:37565"/>
        <dbReference type="ChEBI" id="CHEBI:58805"/>
        <dbReference type="EC" id="2.7.7.65"/>
    </reaction>
</comment>
<reference evidence="6 7" key="1">
    <citation type="submission" date="2016-12" db="EMBL/GenBank/DDBJ databases">
        <title>Diversity of luminous bacteria.</title>
        <authorList>
            <person name="Yoshizawa S."/>
            <person name="Kogure K."/>
        </authorList>
    </citation>
    <scope>NUCLEOTIDE SEQUENCE [LARGE SCALE GENOMIC DNA]</scope>
    <source>
        <strain evidence="6 7">LC1-200</strain>
    </source>
</reference>
<feature type="transmembrane region" description="Helical" evidence="4">
    <location>
        <begin position="53"/>
        <end position="73"/>
    </location>
</feature>
<dbReference type="FunFam" id="3.30.70.270:FF:000001">
    <property type="entry name" value="Diguanylate cyclase domain protein"/>
    <property type="match status" value="1"/>
</dbReference>
<dbReference type="EMBL" id="MSCJ01000003">
    <property type="protein sequence ID" value="PQJ62182.1"/>
    <property type="molecule type" value="Genomic_DNA"/>
</dbReference>
<comment type="caution">
    <text evidence="6">The sequence shown here is derived from an EMBL/GenBank/DDBJ whole genome shotgun (WGS) entry which is preliminary data.</text>
</comment>
<protein>
    <recommendedName>
        <fullName evidence="2">diguanylate cyclase</fullName>
        <ecNumber evidence="2">2.7.7.65</ecNumber>
    </recommendedName>
</protein>
<dbReference type="GO" id="GO:0005886">
    <property type="term" value="C:plasma membrane"/>
    <property type="evidence" value="ECO:0007669"/>
    <property type="project" value="TreeGrafter"/>
</dbReference>
<dbReference type="Proteomes" id="UP000238730">
    <property type="component" value="Unassembled WGS sequence"/>
</dbReference>
<dbReference type="Pfam" id="PF00990">
    <property type="entry name" value="GGDEF"/>
    <property type="match status" value="1"/>
</dbReference>
<accession>A0A2S7VKA6</accession>
<evidence type="ECO:0000256" key="2">
    <source>
        <dbReference type="ARBA" id="ARBA00012528"/>
    </source>
</evidence>
<dbReference type="InterPro" id="IPR050469">
    <property type="entry name" value="Diguanylate_Cyclase"/>
</dbReference>
<dbReference type="PROSITE" id="PS50887">
    <property type="entry name" value="GGDEF"/>
    <property type="match status" value="1"/>
</dbReference>
<proteinExistence type="predicted"/>
<keyword evidence="4" id="KW-1133">Transmembrane helix</keyword>
<dbReference type="Pfam" id="PF17178">
    <property type="entry name" value="MASE5"/>
    <property type="match status" value="1"/>
</dbReference>
<dbReference type="GO" id="GO:0043709">
    <property type="term" value="P:cell adhesion involved in single-species biofilm formation"/>
    <property type="evidence" value="ECO:0007669"/>
    <property type="project" value="TreeGrafter"/>
</dbReference>
<dbReference type="InterPro" id="IPR033444">
    <property type="entry name" value="MASE5"/>
</dbReference>
<dbReference type="SMART" id="SM00267">
    <property type="entry name" value="GGDEF"/>
    <property type="match status" value="1"/>
</dbReference>
<evidence type="ECO:0000259" key="5">
    <source>
        <dbReference type="PROSITE" id="PS50887"/>
    </source>
</evidence>
<dbReference type="InterPro" id="IPR000160">
    <property type="entry name" value="GGDEF_dom"/>
</dbReference>
<dbReference type="InterPro" id="IPR029787">
    <property type="entry name" value="Nucleotide_cyclase"/>
</dbReference>
<name>A0A2S7VKA6_PHOAN</name>
<dbReference type="GO" id="GO:0052621">
    <property type="term" value="F:diguanylate cyclase activity"/>
    <property type="evidence" value="ECO:0007669"/>
    <property type="project" value="UniProtKB-EC"/>
</dbReference>
<sequence length="368" mass="42158">MDGLTLTQRINKVTYKNLRIGFLWSSKISLMILALMLVTLWLNHFTNDSDVSFLLTAQFTWQMILSGFGLIYFNRSAEPTNYRLISAFYSFTYGLSWGATILILGLYAQFTLLSEVLANLTTMVALLGFYTYRNALYLAVTPILTLSTWITVKDEHLTLLFSFEKFMITLIIIESGRRVLYRWFSNRVQQEHENKRLLKELNQLASHDQLTQIKNRRFFQIELEKQIKNTRRLHIPLSLILIDIDHFKTFNDSQGHIAGDECLKLVAKVIDASLLRGIDSVSRFGGEEFVVLLPNTNLDGAILVAQRIQENLAKVAIDHPASQTSHLVTISQGITTYEESQRSTQFIEKADHNLYDAKKSGRNCYIAA</sequence>
<dbReference type="RefSeq" id="WP_105062002.1">
    <property type="nucleotide sequence ID" value="NZ_MSCJ01000003.1"/>
</dbReference>
<dbReference type="CDD" id="cd01949">
    <property type="entry name" value="GGDEF"/>
    <property type="match status" value="1"/>
</dbReference>
<evidence type="ECO:0000256" key="1">
    <source>
        <dbReference type="ARBA" id="ARBA00001946"/>
    </source>
</evidence>
<feature type="transmembrane region" description="Helical" evidence="4">
    <location>
        <begin position="85"/>
        <end position="106"/>
    </location>
</feature>
<dbReference type="PANTHER" id="PTHR45138">
    <property type="entry name" value="REGULATORY COMPONENTS OF SENSORY TRANSDUCTION SYSTEM"/>
    <property type="match status" value="1"/>
</dbReference>
<dbReference type="SUPFAM" id="SSF55073">
    <property type="entry name" value="Nucleotide cyclase"/>
    <property type="match status" value="1"/>
</dbReference>
<dbReference type="InterPro" id="IPR043128">
    <property type="entry name" value="Rev_trsase/Diguanyl_cyclase"/>
</dbReference>
<dbReference type="PANTHER" id="PTHR45138:SF9">
    <property type="entry name" value="DIGUANYLATE CYCLASE DGCM-RELATED"/>
    <property type="match status" value="1"/>
</dbReference>
<feature type="domain" description="GGDEF" evidence="5">
    <location>
        <begin position="235"/>
        <end position="368"/>
    </location>
</feature>